<dbReference type="EMBL" id="KN839930">
    <property type="protein sequence ID" value="KIJ58533.1"/>
    <property type="molecule type" value="Genomic_DNA"/>
</dbReference>
<feature type="compositionally biased region" description="Basic and acidic residues" evidence="2">
    <location>
        <begin position="338"/>
        <end position="355"/>
    </location>
</feature>
<evidence type="ECO:0000313" key="3">
    <source>
        <dbReference type="EMBL" id="KIJ58533.1"/>
    </source>
</evidence>
<dbReference type="OrthoDB" id="2657487at2759"/>
<accession>A0A0C9VYR2</accession>
<proteinExistence type="predicted"/>
<feature type="coiled-coil region" evidence="1">
    <location>
        <begin position="146"/>
        <end position="173"/>
    </location>
</feature>
<dbReference type="Proteomes" id="UP000053820">
    <property type="component" value="Unassembled WGS sequence"/>
</dbReference>
<feature type="compositionally biased region" description="Low complexity" evidence="2">
    <location>
        <begin position="396"/>
        <end position="409"/>
    </location>
</feature>
<feature type="compositionally biased region" description="Polar residues" evidence="2">
    <location>
        <begin position="410"/>
        <end position="431"/>
    </location>
</feature>
<gene>
    <name evidence="3" type="ORF">HYDPIDRAFT_34091</name>
</gene>
<evidence type="ECO:0000256" key="2">
    <source>
        <dbReference type="SAM" id="MobiDB-lite"/>
    </source>
</evidence>
<feature type="region of interest" description="Disordered" evidence="2">
    <location>
        <begin position="338"/>
        <end position="454"/>
    </location>
</feature>
<sequence length="488" mass="54792">MSSQSFFAKKDGRKHVQPAPPPRAKITLSKEVHSELQVQWHKKNDHFKKDLNTAWQQIDDATKTIALSNHKSVDRIQHELYLGLNSFQGRCSKPSAWNAFCWKKKHKQAAHDGELREEYHGLSDEERTNLLNEYMDHRGMKTFSLRATAKSKVNDITQTLKAVENELIGLQCRTGAETILYTTRGSTDLPLRGVAFATEGVENFMGTVMRVDNQDLVSKMEGFAVQGMKGAANNHQQRVSQVRGSIREIINLKLQEITGDPNAKMQWAHYFRNVIARYMAIIRNWPERIPFTNLSTVSSALPDLEMLLRMWESGAIFWELLSEEQYATLRRERNEKLNSGELVEHTRRARSDKGTKRSRPTKSTGPSRRAFKSSETVNTDDEEEGEGEHNNPPAMPSTSSAPTAGPTPAIHSNTPITPHPPSNDTATSPPDSTRGIARPSSLTTDIGPATSLPPIDFDMVLNNLDGDFGPMWGEEFDTTGNEYSEFSS</sequence>
<dbReference type="HOGENOM" id="CLU_033169_1_0_1"/>
<evidence type="ECO:0000256" key="1">
    <source>
        <dbReference type="SAM" id="Coils"/>
    </source>
</evidence>
<organism evidence="3 4">
    <name type="scientific">Hydnomerulius pinastri MD-312</name>
    <dbReference type="NCBI Taxonomy" id="994086"/>
    <lineage>
        <taxon>Eukaryota</taxon>
        <taxon>Fungi</taxon>
        <taxon>Dikarya</taxon>
        <taxon>Basidiomycota</taxon>
        <taxon>Agaricomycotina</taxon>
        <taxon>Agaricomycetes</taxon>
        <taxon>Agaricomycetidae</taxon>
        <taxon>Boletales</taxon>
        <taxon>Boletales incertae sedis</taxon>
        <taxon>Leucogyrophana</taxon>
    </lineage>
</organism>
<protein>
    <submittedName>
        <fullName evidence="3">Uncharacterized protein</fullName>
    </submittedName>
</protein>
<reference evidence="3 4" key="1">
    <citation type="submission" date="2014-04" db="EMBL/GenBank/DDBJ databases">
        <title>Evolutionary Origins and Diversification of the Mycorrhizal Mutualists.</title>
        <authorList>
            <consortium name="DOE Joint Genome Institute"/>
            <consortium name="Mycorrhizal Genomics Consortium"/>
            <person name="Kohler A."/>
            <person name="Kuo A."/>
            <person name="Nagy L.G."/>
            <person name="Floudas D."/>
            <person name="Copeland A."/>
            <person name="Barry K.W."/>
            <person name="Cichocki N."/>
            <person name="Veneault-Fourrey C."/>
            <person name="LaButti K."/>
            <person name="Lindquist E.A."/>
            <person name="Lipzen A."/>
            <person name="Lundell T."/>
            <person name="Morin E."/>
            <person name="Murat C."/>
            <person name="Riley R."/>
            <person name="Ohm R."/>
            <person name="Sun H."/>
            <person name="Tunlid A."/>
            <person name="Henrissat B."/>
            <person name="Grigoriev I.V."/>
            <person name="Hibbett D.S."/>
            <person name="Martin F."/>
        </authorList>
    </citation>
    <scope>NUCLEOTIDE SEQUENCE [LARGE SCALE GENOMIC DNA]</scope>
    <source>
        <strain evidence="3 4">MD-312</strain>
    </source>
</reference>
<name>A0A0C9VYR2_9AGAM</name>
<evidence type="ECO:0000313" key="4">
    <source>
        <dbReference type="Proteomes" id="UP000053820"/>
    </source>
</evidence>
<keyword evidence="1" id="KW-0175">Coiled coil</keyword>
<dbReference type="AlphaFoldDB" id="A0A0C9VYR2"/>
<feature type="region of interest" description="Disordered" evidence="2">
    <location>
        <begin position="1"/>
        <end position="23"/>
    </location>
</feature>
<keyword evidence="4" id="KW-1185">Reference proteome</keyword>